<dbReference type="PANTHER" id="PTHR14212:SF0">
    <property type="entry name" value="U4_U6 SMALL NUCLEAR RIBONUCLEOPROTEIN PRP3"/>
    <property type="match status" value="1"/>
</dbReference>
<evidence type="ECO:0000256" key="4">
    <source>
        <dbReference type="ARBA" id="ARBA00023242"/>
    </source>
</evidence>
<reference evidence="10" key="1">
    <citation type="submission" date="2012-12" db="EMBL/GenBank/DDBJ databases">
        <authorList>
            <person name="Hellsten U."/>
            <person name="Grimwood J."/>
            <person name="Chapman J.A."/>
            <person name="Shapiro H."/>
            <person name="Aerts A."/>
            <person name="Otillar R.P."/>
            <person name="Terry A.Y."/>
            <person name="Boore J.L."/>
            <person name="Simakov O."/>
            <person name="Marletaz F."/>
            <person name="Cho S.-J."/>
            <person name="Edsinger-Gonzales E."/>
            <person name="Havlak P."/>
            <person name="Kuo D.-H."/>
            <person name="Larsson T."/>
            <person name="Lv J."/>
            <person name="Arendt D."/>
            <person name="Savage R."/>
            <person name="Osoegawa K."/>
            <person name="de Jong P."/>
            <person name="Lindberg D.R."/>
            <person name="Seaver E.C."/>
            <person name="Weisblat D.A."/>
            <person name="Putnam N.H."/>
            <person name="Grigoriev I.V."/>
            <person name="Rokhsar D.S."/>
        </authorList>
    </citation>
    <scope>NUCLEOTIDE SEQUENCE</scope>
</reference>
<feature type="region of interest" description="Disordered" evidence="5">
    <location>
        <begin position="1"/>
        <end position="28"/>
    </location>
</feature>
<dbReference type="InParanoid" id="T1G9L3"/>
<dbReference type="AlphaFoldDB" id="T1G9L3"/>
<feature type="compositionally biased region" description="Basic and acidic residues" evidence="5">
    <location>
        <begin position="166"/>
        <end position="175"/>
    </location>
</feature>
<accession>T1G9L3</accession>
<keyword evidence="3" id="KW-0508">mRNA splicing</keyword>
<dbReference type="EMBL" id="AMQM01003416">
    <property type="status" value="NOT_ANNOTATED_CDS"/>
    <property type="molecule type" value="Genomic_DNA"/>
</dbReference>
<dbReference type="Proteomes" id="UP000015101">
    <property type="component" value="Unassembled WGS sequence"/>
</dbReference>
<dbReference type="EMBL" id="KB096134">
    <property type="protein sequence ID" value="ESO08130.1"/>
    <property type="molecule type" value="Genomic_DNA"/>
</dbReference>
<dbReference type="OMA" id="NPQHRFK"/>
<organism evidence="9 10">
    <name type="scientific">Helobdella robusta</name>
    <name type="common">Californian leech</name>
    <dbReference type="NCBI Taxonomy" id="6412"/>
    <lineage>
        <taxon>Eukaryota</taxon>
        <taxon>Metazoa</taxon>
        <taxon>Spiralia</taxon>
        <taxon>Lophotrochozoa</taxon>
        <taxon>Annelida</taxon>
        <taxon>Clitellata</taxon>
        <taxon>Hirudinea</taxon>
        <taxon>Rhynchobdellida</taxon>
        <taxon>Glossiphoniidae</taxon>
        <taxon>Helobdella</taxon>
    </lineage>
</organism>
<evidence type="ECO:0000256" key="5">
    <source>
        <dbReference type="SAM" id="MobiDB-lite"/>
    </source>
</evidence>
<dbReference type="GO" id="GO:0046540">
    <property type="term" value="C:U4/U6 x U5 tri-snRNP complex"/>
    <property type="evidence" value="ECO:0000318"/>
    <property type="project" value="GO_Central"/>
</dbReference>
<evidence type="ECO:0000256" key="1">
    <source>
        <dbReference type="ARBA" id="ARBA00004123"/>
    </source>
</evidence>
<evidence type="ECO:0000259" key="7">
    <source>
        <dbReference type="Pfam" id="PF08572"/>
    </source>
</evidence>
<dbReference type="InterPro" id="IPR010541">
    <property type="entry name" value="Prp3_C"/>
</dbReference>
<dbReference type="FunCoup" id="T1G9L3">
    <property type="interactions" value="2054"/>
</dbReference>
<dbReference type="OrthoDB" id="10264544at2759"/>
<gene>
    <name evidence="9" type="primary">20217759</name>
    <name evidence="8" type="ORF">HELRODRAFT_98250</name>
</gene>
<feature type="domain" description="Pre-mRNA-splicing factor 3" evidence="7">
    <location>
        <begin position="181"/>
        <end position="396"/>
    </location>
</feature>
<dbReference type="KEGG" id="hro:HELRODRAFT_98250"/>
<dbReference type="EnsemblMetazoa" id="HelroT98250">
    <property type="protein sequence ID" value="HelroP98250"/>
    <property type="gene ID" value="HelroG98250"/>
</dbReference>
<dbReference type="PANTHER" id="PTHR14212">
    <property type="entry name" value="U4/U6-ASSOCIATED RNA SPLICING FACTOR-RELATED"/>
    <property type="match status" value="1"/>
</dbReference>
<evidence type="ECO:0000313" key="10">
    <source>
        <dbReference type="Proteomes" id="UP000015101"/>
    </source>
</evidence>
<dbReference type="GeneID" id="20217759"/>
<keyword evidence="10" id="KW-1185">Reference proteome</keyword>
<dbReference type="Pfam" id="PF06544">
    <property type="entry name" value="Prp3_C"/>
    <property type="match status" value="1"/>
</dbReference>
<dbReference type="HOGENOM" id="CLU_015750_3_0_1"/>
<dbReference type="eggNOG" id="KOG2769">
    <property type="taxonomic scope" value="Eukaryota"/>
</dbReference>
<name>T1G9L3_HELRO</name>
<dbReference type="STRING" id="6412.T1G9L3"/>
<protein>
    <submittedName>
        <fullName evidence="8 9">Uncharacterized protein</fullName>
    </submittedName>
</protein>
<feature type="region of interest" description="Disordered" evidence="5">
    <location>
        <begin position="378"/>
        <end position="400"/>
    </location>
</feature>
<feature type="domain" description="Small nuclear ribonucleoprotein Prp3 C-terminal" evidence="6">
    <location>
        <begin position="419"/>
        <end position="548"/>
    </location>
</feature>
<dbReference type="CTD" id="20217759"/>
<dbReference type="InterPro" id="IPR013881">
    <property type="entry name" value="Pre-mRNA_splic_Prp3_dom"/>
</dbReference>
<dbReference type="CDD" id="cd24162">
    <property type="entry name" value="Prp3_C"/>
    <property type="match status" value="1"/>
</dbReference>
<feature type="region of interest" description="Disordered" evidence="5">
    <location>
        <begin position="166"/>
        <end position="188"/>
    </location>
</feature>
<sequence length="563" mass="63993">MASVGEPKRLKLSNGDDNDEKSASFGQLTAEKIKEMMANAQKAIQERKNQLNMAQQPAAPCIIPPLPGQMMMPKGPAPNLQQSSFADSEKLKKASELQARIQAKLANVGLANVVVPVPNSAGTGPTPVILDEYGRTIDPTTGQAIQLQHHTPTLKANIRAKKREQFKAVQERPQEEMTDSSFYDPRLGPIQNPVRNRRMFRFHEPGKYERIGQRIRTKAQLEKLQGEILQAAKKTGIATAAKLASIQPKKEAIDDVPDVEWWDRVILKNDFCYPNLADETNKSVVFEGITNLVEHPIQMKPPVEKNKSVEIPVMLTKTERKKLRRQNRNEIQKEKQEKIRLGLTAPPEPRVKLANMMRVLASDAVQDPTKVEAHVKQQMEKRQKAHQDRNAGRKLTKEQRREKMIRKIKEDTSDGVHVSVYRVMDLTNPSHRFKVEANASQLFMTGIVVLHKDCNVIVVEGGPKQQGKFRTLVMRRIKWSNERHKEANDDDDENDDEDEKKTNDCKLVWEGTVKSRSFGEMKVKNCPTESFARETFKKHAAEHYWDLAFSSTILETTFVQPTI</sequence>
<reference evidence="8 10" key="2">
    <citation type="journal article" date="2013" name="Nature">
        <title>Insights into bilaterian evolution from three spiralian genomes.</title>
        <authorList>
            <person name="Simakov O."/>
            <person name="Marletaz F."/>
            <person name="Cho S.J."/>
            <person name="Edsinger-Gonzales E."/>
            <person name="Havlak P."/>
            <person name="Hellsten U."/>
            <person name="Kuo D.H."/>
            <person name="Larsson T."/>
            <person name="Lv J."/>
            <person name="Arendt D."/>
            <person name="Savage R."/>
            <person name="Osoegawa K."/>
            <person name="de Jong P."/>
            <person name="Grimwood J."/>
            <person name="Chapman J.A."/>
            <person name="Shapiro H."/>
            <person name="Aerts A."/>
            <person name="Otillar R.P."/>
            <person name="Terry A.Y."/>
            <person name="Boore J.L."/>
            <person name="Grigoriev I.V."/>
            <person name="Lindberg D.R."/>
            <person name="Seaver E.C."/>
            <person name="Weisblat D.A."/>
            <person name="Putnam N.H."/>
            <person name="Rokhsar D.S."/>
        </authorList>
    </citation>
    <scope>NUCLEOTIDE SEQUENCE</scope>
</reference>
<dbReference type="RefSeq" id="XP_009013919.1">
    <property type="nucleotide sequence ID" value="XM_009015671.1"/>
</dbReference>
<comment type="subcellular location">
    <subcellularLocation>
        <location evidence="1">Nucleus</location>
    </subcellularLocation>
</comment>
<evidence type="ECO:0000256" key="2">
    <source>
        <dbReference type="ARBA" id="ARBA00022664"/>
    </source>
</evidence>
<keyword evidence="4" id="KW-0539">Nucleus</keyword>
<evidence type="ECO:0000256" key="3">
    <source>
        <dbReference type="ARBA" id="ARBA00023187"/>
    </source>
</evidence>
<proteinExistence type="predicted"/>
<reference evidence="9" key="3">
    <citation type="submission" date="2015-06" db="UniProtKB">
        <authorList>
            <consortium name="EnsemblMetazoa"/>
        </authorList>
    </citation>
    <scope>IDENTIFICATION</scope>
</reference>
<evidence type="ECO:0000313" key="8">
    <source>
        <dbReference type="EMBL" id="ESO08130.1"/>
    </source>
</evidence>
<evidence type="ECO:0000313" key="9">
    <source>
        <dbReference type="EnsemblMetazoa" id="HelroP98250"/>
    </source>
</evidence>
<dbReference type="Pfam" id="PF08572">
    <property type="entry name" value="PRP3"/>
    <property type="match status" value="1"/>
</dbReference>
<keyword evidence="2" id="KW-0507">mRNA processing</keyword>
<dbReference type="InterPro" id="IPR027104">
    <property type="entry name" value="Prp3"/>
</dbReference>
<evidence type="ECO:0000259" key="6">
    <source>
        <dbReference type="Pfam" id="PF06544"/>
    </source>
</evidence>
<dbReference type="GO" id="GO:0000398">
    <property type="term" value="P:mRNA splicing, via spliceosome"/>
    <property type="evidence" value="ECO:0000318"/>
    <property type="project" value="GO_Central"/>
</dbReference>